<gene>
    <name evidence="9" type="ORF">WJX75_003970</name>
</gene>
<feature type="transmembrane region" description="Helical" evidence="7">
    <location>
        <begin position="121"/>
        <end position="141"/>
    </location>
</feature>
<proteinExistence type="predicted"/>
<comment type="subcellular location">
    <subcellularLocation>
        <location evidence="1">Membrane</location>
        <topology evidence="1">Multi-pass membrane protein</topology>
    </subcellularLocation>
</comment>
<evidence type="ECO:0000256" key="4">
    <source>
        <dbReference type="ARBA" id="ARBA00022989"/>
    </source>
</evidence>
<reference evidence="9 10" key="1">
    <citation type="journal article" date="2024" name="Nat. Commun.">
        <title>Phylogenomics reveals the evolutionary origins of lichenization in chlorophyte algae.</title>
        <authorList>
            <person name="Puginier C."/>
            <person name="Libourel C."/>
            <person name="Otte J."/>
            <person name="Skaloud P."/>
            <person name="Haon M."/>
            <person name="Grisel S."/>
            <person name="Petersen M."/>
            <person name="Berrin J.G."/>
            <person name="Delaux P.M."/>
            <person name="Dal Grande F."/>
            <person name="Keller J."/>
        </authorList>
    </citation>
    <scope>NUCLEOTIDE SEQUENCE [LARGE SCALE GENOMIC DNA]</scope>
    <source>
        <strain evidence="9 10">SAG 216-7</strain>
    </source>
</reference>
<protein>
    <recommendedName>
        <fullName evidence="8">Major facilitator superfamily (MFS) profile domain-containing protein</fullName>
    </recommendedName>
</protein>
<feature type="compositionally biased region" description="Polar residues" evidence="6">
    <location>
        <begin position="477"/>
        <end position="494"/>
    </location>
</feature>
<feature type="domain" description="Major facilitator superfamily (MFS) profile" evidence="8">
    <location>
        <begin position="31"/>
        <end position="460"/>
    </location>
</feature>
<name>A0ABR2Z2L5_9CHLO</name>
<feature type="transmembrane region" description="Helical" evidence="7">
    <location>
        <begin position="27"/>
        <end position="44"/>
    </location>
</feature>
<evidence type="ECO:0000256" key="5">
    <source>
        <dbReference type="ARBA" id="ARBA00023136"/>
    </source>
</evidence>
<dbReference type="InterPro" id="IPR020846">
    <property type="entry name" value="MFS_dom"/>
</dbReference>
<dbReference type="PANTHER" id="PTHR43791:SF36">
    <property type="entry name" value="TRANSPORTER, PUTATIVE (AFU_ORTHOLOGUE AFUA_6G08340)-RELATED"/>
    <property type="match status" value="1"/>
</dbReference>
<evidence type="ECO:0000256" key="3">
    <source>
        <dbReference type="ARBA" id="ARBA00022692"/>
    </source>
</evidence>
<feature type="transmembrane region" description="Helical" evidence="7">
    <location>
        <begin position="432"/>
        <end position="455"/>
    </location>
</feature>
<evidence type="ECO:0000313" key="9">
    <source>
        <dbReference type="EMBL" id="KAK9918412.1"/>
    </source>
</evidence>
<dbReference type="Proteomes" id="UP001491310">
    <property type="component" value="Unassembled WGS sequence"/>
</dbReference>
<evidence type="ECO:0000256" key="2">
    <source>
        <dbReference type="ARBA" id="ARBA00022448"/>
    </source>
</evidence>
<keyword evidence="5 7" id="KW-0472">Membrane</keyword>
<feature type="transmembrane region" description="Helical" evidence="7">
    <location>
        <begin position="315"/>
        <end position="335"/>
    </location>
</feature>
<feature type="transmembrane region" description="Helical" evidence="7">
    <location>
        <begin position="153"/>
        <end position="179"/>
    </location>
</feature>
<keyword evidence="10" id="KW-1185">Reference proteome</keyword>
<evidence type="ECO:0000259" key="8">
    <source>
        <dbReference type="PROSITE" id="PS50850"/>
    </source>
</evidence>
<keyword evidence="2" id="KW-0813">Transport</keyword>
<feature type="region of interest" description="Disordered" evidence="6">
    <location>
        <begin position="466"/>
        <end position="494"/>
    </location>
</feature>
<dbReference type="SUPFAM" id="SSF103473">
    <property type="entry name" value="MFS general substrate transporter"/>
    <property type="match status" value="1"/>
</dbReference>
<keyword evidence="3 7" id="KW-0812">Transmembrane</keyword>
<evidence type="ECO:0000256" key="7">
    <source>
        <dbReference type="SAM" id="Phobius"/>
    </source>
</evidence>
<dbReference type="Pfam" id="PF07690">
    <property type="entry name" value="MFS_1"/>
    <property type="match status" value="1"/>
</dbReference>
<feature type="transmembrane region" description="Helical" evidence="7">
    <location>
        <begin position="96"/>
        <end position="115"/>
    </location>
</feature>
<dbReference type="PROSITE" id="PS50850">
    <property type="entry name" value="MFS"/>
    <property type="match status" value="1"/>
</dbReference>
<accession>A0ABR2Z2L5</accession>
<dbReference type="EMBL" id="JALJOT010000001">
    <property type="protein sequence ID" value="KAK9918412.1"/>
    <property type="molecule type" value="Genomic_DNA"/>
</dbReference>
<feature type="transmembrane region" description="Helical" evidence="7">
    <location>
        <begin position="403"/>
        <end position="426"/>
    </location>
</feature>
<dbReference type="InterPro" id="IPR036259">
    <property type="entry name" value="MFS_trans_sf"/>
</dbReference>
<dbReference type="PANTHER" id="PTHR43791">
    <property type="entry name" value="PERMEASE-RELATED"/>
    <property type="match status" value="1"/>
</dbReference>
<evidence type="ECO:0000256" key="1">
    <source>
        <dbReference type="ARBA" id="ARBA00004141"/>
    </source>
</evidence>
<feature type="transmembrane region" description="Helical" evidence="7">
    <location>
        <begin position="371"/>
        <end position="391"/>
    </location>
</feature>
<organism evidence="9 10">
    <name type="scientific">Coccomyxa subellipsoidea</name>
    <dbReference type="NCBI Taxonomy" id="248742"/>
    <lineage>
        <taxon>Eukaryota</taxon>
        <taxon>Viridiplantae</taxon>
        <taxon>Chlorophyta</taxon>
        <taxon>core chlorophytes</taxon>
        <taxon>Trebouxiophyceae</taxon>
        <taxon>Trebouxiophyceae incertae sedis</taxon>
        <taxon>Coccomyxaceae</taxon>
        <taxon>Coccomyxa</taxon>
    </lineage>
</organism>
<feature type="transmembrane region" description="Helical" evidence="7">
    <location>
        <begin position="191"/>
        <end position="211"/>
    </location>
</feature>
<keyword evidence="4 7" id="KW-1133">Transmembrane helix</keyword>
<comment type="caution">
    <text evidence="9">The sequence shown here is derived from an EMBL/GenBank/DDBJ whole genome shotgun (WGS) entry which is preliminary data.</text>
</comment>
<dbReference type="InterPro" id="IPR011701">
    <property type="entry name" value="MFS"/>
</dbReference>
<evidence type="ECO:0000256" key="6">
    <source>
        <dbReference type="SAM" id="MobiDB-lite"/>
    </source>
</evidence>
<sequence>MATTKGGDMALEMPGPQVDTHRTIRKAYLGIIPILFLTTTLTYIDRSNVSFASLQFKPDLGLTAEQYGLGAGIFYIGYAVFQIPSNLIITRVGAPLWLGFLICAWGIVSACTATMKTKEQYYAVRFLLGVFESGCFPGSWWHLQLFFTSLEVGFAYAAVASSTALSNIIGAPLAAGILYMDGVGGLRGWQWLFILEGSITAVYGIMLRFVLAPKPGTAYFLKPAERTWLATRQDNLQAAFDEKHGRQGKWWAAIPDWKIWYLALCYAIVQFGITAIVYFNPFIVEALFFGGNFSGEAPKLHFANKRDAEWHPAKIALFSTVLWVPVGAGMIFVSWSAKHFKDRNWHSAIPAVIAGVCFLCVPPTIKHSAAGGYVLIIIAATGVWAPHGPLWSWPKTFLHGPGAAVGIAIFNSIGAIGGFCGPYVVGGLVDRGGYIVCMQVLGGLFLFLGVAIALYRPKDLEAEESSAHVGEGDAARPNSTELAKANNESQAKTV</sequence>
<dbReference type="Gene3D" id="1.20.1250.20">
    <property type="entry name" value="MFS general substrate transporter like domains"/>
    <property type="match status" value="2"/>
</dbReference>
<feature type="transmembrane region" description="Helical" evidence="7">
    <location>
        <begin position="259"/>
        <end position="279"/>
    </location>
</feature>
<evidence type="ECO:0000313" key="10">
    <source>
        <dbReference type="Proteomes" id="UP001491310"/>
    </source>
</evidence>
<feature type="transmembrane region" description="Helical" evidence="7">
    <location>
        <begin position="347"/>
        <end position="365"/>
    </location>
</feature>